<protein>
    <submittedName>
        <fullName evidence="1">Guanosine-3',5'-bis(Diphosphate) 3'-pyrophosphohydrolase</fullName>
    </submittedName>
</protein>
<sequence>MLADKAKQFAQHWHANQQDKAGKPYFLHLEFVAKFVADQSDEVIATAWLHDIVEDTVITIEQIEQLFGKVVAQAVEAITKRQGEDYQAYLERIKKNGIARKVKIADLTHNMDLSRLPHINEKDLARAEKYRNAYRFLTT</sequence>
<dbReference type="PANTHER" id="PTHR46246">
    <property type="entry name" value="GUANOSINE-3',5'-BIS(DIPHOSPHATE) 3'-PYROPHOSPHOHYDROLASE MESH1"/>
    <property type="match status" value="1"/>
</dbReference>
<evidence type="ECO:0000313" key="2">
    <source>
        <dbReference type="Proteomes" id="UP000190867"/>
    </source>
</evidence>
<dbReference type="PANTHER" id="PTHR46246:SF1">
    <property type="entry name" value="GUANOSINE-3',5'-BIS(DIPHOSPHATE) 3'-PYROPHOSPHOHYDROLASE MESH1"/>
    <property type="match status" value="1"/>
</dbReference>
<dbReference type="OrthoDB" id="9802385at2"/>
<comment type="caution">
    <text evidence="1">The sequence shown here is derived from an EMBL/GenBank/DDBJ whole genome shotgun (WGS) entry which is preliminary data.</text>
</comment>
<dbReference type="RefSeq" id="WP_078236940.1">
    <property type="nucleotide sequence ID" value="NZ_MUYA01000007.1"/>
</dbReference>
<reference evidence="1 2" key="1">
    <citation type="submission" date="2017-02" db="EMBL/GenBank/DDBJ databases">
        <title>Draft genome sequence of Haemophilus paracuniculus CCUG 43573 type strain.</title>
        <authorList>
            <person name="Engstrom-Jakobsson H."/>
            <person name="Salva-Serra F."/>
            <person name="Thorell K."/>
            <person name="Gonzales-Siles L."/>
            <person name="Karlsson R."/>
            <person name="Boulund F."/>
            <person name="Engstrand L."/>
            <person name="Kristiansson E."/>
            <person name="Moore E."/>
        </authorList>
    </citation>
    <scope>NUCLEOTIDE SEQUENCE [LARGE SCALE GENOMIC DNA]</scope>
    <source>
        <strain evidence="1 2">CCUG 43573</strain>
    </source>
</reference>
<evidence type="ECO:0000313" key="1">
    <source>
        <dbReference type="EMBL" id="OOR99291.1"/>
    </source>
</evidence>
<dbReference type="SUPFAM" id="SSF109604">
    <property type="entry name" value="HD-domain/PDEase-like"/>
    <property type="match status" value="1"/>
</dbReference>
<dbReference type="InterPro" id="IPR052194">
    <property type="entry name" value="MESH1"/>
</dbReference>
<proteinExistence type="predicted"/>
<dbReference type="Proteomes" id="UP000190867">
    <property type="component" value="Unassembled WGS sequence"/>
</dbReference>
<dbReference type="AlphaFoldDB" id="A0A1T0ASM8"/>
<accession>A0A1T0ASM8</accession>
<gene>
    <name evidence="1" type="ORF">B0187_05910</name>
</gene>
<dbReference type="GO" id="GO:0008893">
    <property type="term" value="F:guanosine-3',5'-bis(diphosphate) 3'-diphosphatase activity"/>
    <property type="evidence" value="ECO:0007669"/>
    <property type="project" value="TreeGrafter"/>
</dbReference>
<dbReference type="Gene3D" id="1.10.3210.10">
    <property type="entry name" value="Hypothetical protein af1432"/>
    <property type="match status" value="1"/>
</dbReference>
<dbReference type="STRING" id="734.B0187_05910"/>
<dbReference type="EMBL" id="MUYA01000007">
    <property type="protein sequence ID" value="OOR99291.1"/>
    <property type="molecule type" value="Genomic_DNA"/>
</dbReference>
<keyword evidence="1" id="KW-0378">Hydrolase</keyword>
<dbReference type="Pfam" id="PF13328">
    <property type="entry name" value="HD_4"/>
    <property type="match status" value="1"/>
</dbReference>
<keyword evidence="2" id="KW-1185">Reference proteome</keyword>
<organism evidence="1 2">
    <name type="scientific">Haemophilus paracuniculus</name>
    <dbReference type="NCBI Taxonomy" id="734"/>
    <lineage>
        <taxon>Bacteria</taxon>
        <taxon>Pseudomonadati</taxon>
        <taxon>Pseudomonadota</taxon>
        <taxon>Gammaproteobacteria</taxon>
        <taxon>Pasteurellales</taxon>
        <taxon>Pasteurellaceae</taxon>
        <taxon>Haemophilus</taxon>
    </lineage>
</organism>
<name>A0A1T0ASM8_9PAST</name>